<dbReference type="RefSeq" id="WP_158466996.1">
    <property type="nucleotide sequence ID" value="NZ_QJUE01000005.1"/>
</dbReference>
<dbReference type="PANTHER" id="PTHR44366:SF1">
    <property type="entry name" value="UDP-N-ACETYLGLUCOSAMINE--PEPTIDE N-ACETYLGLUCOSAMINYLTRANSFERASE 110 KDA SUBUNIT"/>
    <property type="match status" value="1"/>
</dbReference>
<dbReference type="EMBL" id="QJUE01000005">
    <property type="protein sequence ID" value="PYE01170.1"/>
    <property type="molecule type" value="Genomic_DNA"/>
</dbReference>
<organism evidence="10 11">
    <name type="scientific">Prochlorococcus marinus XMU1408</name>
    <dbReference type="NCBI Taxonomy" id="2213228"/>
    <lineage>
        <taxon>Bacteria</taxon>
        <taxon>Bacillati</taxon>
        <taxon>Cyanobacteriota</taxon>
        <taxon>Cyanophyceae</taxon>
        <taxon>Synechococcales</taxon>
        <taxon>Prochlorococcaceae</taxon>
        <taxon>Prochlorococcus</taxon>
    </lineage>
</organism>
<evidence type="ECO:0000256" key="4">
    <source>
        <dbReference type="ARBA" id="ARBA00022676"/>
    </source>
</evidence>
<feature type="repeat" description="TPR" evidence="8">
    <location>
        <begin position="143"/>
        <end position="176"/>
    </location>
</feature>
<dbReference type="OrthoDB" id="238183at2"/>
<dbReference type="PANTHER" id="PTHR44366">
    <property type="entry name" value="UDP-N-ACETYLGLUCOSAMINE--PEPTIDE N-ACETYLGLUCOSAMINYLTRANSFERASE 110 KDA SUBUNIT"/>
    <property type="match status" value="1"/>
</dbReference>
<keyword evidence="7 8" id="KW-0802">TPR repeat</keyword>
<evidence type="ECO:0000256" key="1">
    <source>
        <dbReference type="ARBA" id="ARBA00004922"/>
    </source>
</evidence>
<dbReference type="InterPro" id="IPR037919">
    <property type="entry name" value="OGT"/>
</dbReference>
<dbReference type="GO" id="GO:0097363">
    <property type="term" value="F:protein O-acetylglucosaminyltransferase activity"/>
    <property type="evidence" value="ECO:0007669"/>
    <property type="project" value="UniProtKB-EC"/>
</dbReference>
<feature type="repeat" description="TPR" evidence="8">
    <location>
        <begin position="109"/>
        <end position="142"/>
    </location>
</feature>
<evidence type="ECO:0000259" key="9">
    <source>
        <dbReference type="Pfam" id="PF13844"/>
    </source>
</evidence>
<dbReference type="Gene3D" id="1.25.40.10">
    <property type="entry name" value="Tetratricopeptide repeat domain"/>
    <property type="match status" value="1"/>
</dbReference>
<dbReference type="Pfam" id="PF13844">
    <property type="entry name" value="Glyco_transf_41"/>
    <property type="match status" value="2"/>
</dbReference>
<dbReference type="InterPro" id="IPR019734">
    <property type="entry name" value="TPR_rpt"/>
</dbReference>
<dbReference type="SUPFAM" id="SSF48452">
    <property type="entry name" value="TPR-like"/>
    <property type="match status" value="1"/>
</dbReference>
<dbReference type="Gene3D" id="3.40.50.2000">
    <property type="entry name" value="Glycogen Phosphorylase B"/>
    <property type="match status" value="1"/>
</dbReference>
<evidence type="ECO:0000256" key="5">
    <source>
        <dbReference type="ARBA" id="ARBA00022679"/>
    </source>
</evidence>
<evidence type="ECO:0000256" key="7">
    <source>
        <dbReference type="ARBA" id="ARBA00022803"/>
    </source>
</evidence>
<dbReference type="AlphaFoldDB" id="A0A318R2P9"/>
<dbReference type="Gene3D" id="3.40.50.11380">
    <property type="match status" value="1"/>
</dbReference>
<dbReference type="SMART" id="SM00028">
    <property type="entry name" value="TPR"/>
    <property type="match status" value="4"/>
</dbReference>
<evidence type="ECO:0000256" key="3">
    <source>
        <dbReference type="ARBA" id="ARBA00011970"/>
    </source>
</evidence>
<dbReference type="UniPathway" id="UPA00378"/>
<proteinExistence type="inferred from homology"/>
<dbReference type="InterPro" id="IPR011990">
    <property type="entry name" value="TPR-like_helical_dom_sf"/>
</dbReference>
<keyword evidence="6" id="KW-0677">Repeat</keyword>
<dbReference type="InterPro" id="IPR029489">
    <property type="entry name" value="OGT/SEC/SPY_C"/>
</dbReference>
<dbReference type="EC" id="2.4.1.255" evidence="3"/>
<feature type="repeat" description="TPR" evidence="8">
    <location>
        <begin position="75"/>
        <end position="108"/>
    </location>
</feature>
<gene>
    <name evidence="10" type="ORF">DNJ73_07010</name>
</gene>
<feature type="domain" description="O-GlcNAc transferase C-terminal" evidence="9">
    <location>
        <begin position="462"/>
        <end position="648"/>
    </location>
</feature>
<sequence>MIDKENESMDQKNKIPTFSVQVPLEEINITNSKNQSINDLKNKIIAKAFKFHSEGNIIEASKYYQYFLDQGFNNPLVLSNYGLINKHEHKIYKAIELFEKSISLFPNSPDAYSNLCTILINLERLKEAKFYIEKAISIKPDYYQAHYNLGVILIKLNRLEEAESHTRKSITINPNFVNGYENLGTILNQIFKLNHNELNLIEALKAYEKAIEIDPTSSLAKAGIIEIQAFICDWSLRRRNLNWLENLGITGLAVSPMIFMSLEDKPMKHLIRARRFYKQNIHLDISERNLFIQKERNINRKIRIGYFSANFCKHPVMILMARVFELHDKSNFEVFAYSLRNRMEDSYTKRVRKTFNFYRELGELSDKEAIQIIKNDKLDIAIDLMGHTRISRMTIFANRIAPTQISYLDYPGSTGADCIDYLIADKNIIPEANKKFYSEKIIYMPNSLQCIDDTLRSSKKTFTRKEIGLKEDSFVFCNFANNYKISEIEFNIWMKLLIKVENSILWLLESNSLSKNNLINEARKRGVDESRIIFSSKMPIDLHMSRQKCADLFLDTFNYNSGLMTFLALRSGLPVLTCSGNSFSARISTSILSAINMNDLIAKDKDEYERIAFEIATTSEKHLSIKHILKQRQLDSTYFNSETFTRDLEEKYQDLISI</sequence>
<evidence type="ECO:0000313" key="11">
    <source>
        <dbReference type="Proteomes" id="UP000247807"/>
    </source>
</evidence>
<dbReference type="Proteomes" id="UP000247807">
    <property type="component" value="Unassembled WGS sequence"/>
</dbReference>
<protein>
    <recommendedName>
        <fullName evidence="3">protein O-GlcNAc transferase</fullName>
        <ecNumber evidence="3">2.4.1.255</ecNumber>
    </recommendedName>
</protein>
<evidence type="ECO:0000313" key="10">
    <source>
        <dbReference type="EMBL" id="PYE01170.1"/>
    </source>
</evidence>
<keyword evidence="4" id="KW-0328">Glycosyltransferase</keyword>
<evidence type="ECO:0000256" key="2">
    <source>
        <dbReference type="ARBA" id="ARBA00005386"/>
    </source>
</evidence>
<reference evidence="10 11" key="1">
    <citation type="journal article" date="2018" name="Appl. Environ. Microbiol.">
        <title>Genome rearrangement shapes Prochlorococcus ecological adaptation.</title>
        <authorList>
            <person name="Yan W."/>
            <person name="Wei S."/>
            <person name="Wang Q."/>
            <person name="Xiao X."/>
            <person name="Zeng Q."/>
            <person name="Jiao N."/>
            <person name="Zhang R."/>
        </authorList>
    </citation>
    <scope>NUCLEOTIDE SEQUENCE [LARGE SCALE GENOMIC DNA]</scope>
    <source>
        <strain evidence="10 11">XMU1408</strain>
    </source>
</reference>
<dbReference type="Pfam" id="PF13181">
    <property type="entry name" value="TPR_8"/>
    <property type="match status" value="1"/>
</dbReference>
<comment type="similarity">
    <text evidence="2">Belongs to the glycosyltransferase 41 family. O-GlcNAc transferase subfamily.</text>
</comment>
<keyword evidence="5" id="KW-0808">Transferase</keyword>
<feature type="domain" description="O-GlcNAc transferase C-terminal" evidence="9">
    <location>
        <begin position="291"/>
        <end position="449"/>
    </location>
</feature>
<evidence type="ECO:0000256" key="6">
    <source>
        <dbReference type="ARBA" id="ARBA00022737"/>
    </source>
</evidence>
<dbReference type="PROSITE" id="PS50005">
    <property type="entry name" value="TPR"/>
    <property type="match status" value="3"/>
</dbReference>
<evidence type="ECO:0000256" key="8">
    <source>
        <dbReference type="PROSITE-ProRule" id="PRU00339"/>
    </source>
</evidence>
<comment type="pathway">
    <text evidence="1">Protein modification; protein glycosylation.</text>
</comment>
<comment type="caution">
    <text evidence="10">The sequence shown here is derived from an EMBL/GenBank/DDBJ whole genome shotgun (WGS) entry which is preliminary data.</text>
</comment>
<name>A0A318R2P9_PROMR</name>
<dbReference type="Pfam" id="PF00515">
    <property type="entry name" value="TPR_1"/>
    <property type="match status" value="1"/>
</dbReference>
<accession>A0A318R2P9</accession>
<dbReference type="GO" id="GO:0006493">
    <property type="term" value="P:protein O-linked glycosylation"/>
    <property type="evidence" value="ECO:0007669"/>
    <property type="project" value="InterPro"/>
</dbReference>